<dbReference type="InterPro" id="IPR005151">
    <property type="entry name" value="Tail-specific_protease"/>
</dbReference>
<evidence type="ECO:0000313" key="5">
    <source>
        <dbReference type="Proteomes" id="UP001201980"/>
    </source>
</evidence>
<evidence type="ECO:0000259" key="3">
    <source>
        <dbReference type="Pfam" id="PF23658"/>
    </source>
</evidence>
<evidence type="ECO:0000259" key="2">
    <source>
        <dbReference type="Pfam" id="PF03572"/>
    </source>
</evidence>
<reference evidence="4" key="1">
    <citation type="submission" date="2022-07" db="EMBL/GenBank/DDBJ databases">
        <title>Draft genome sequence of Zalerion maritima ATCC 34329, a (micro)plastics degrading marine fungus.</title>
        <authorList>
            <person name="Paco A."/>
            <person name="Goncalves M.F.M."/>
            <person name="Rocha-Santos T.A.P."/>
            <person name="Alves A."/>
        </authorList>
    </citation>
    <scope>NUCLEOTIDE SEQUENCE</scope>
    <source>
        <strain evidence="4">ATCC 34329</strain>
    </source>
</reference>
<accession>A0AAD5RTH1</accession>
<feature type="domain" description="CPAF-like PDZ" evidence="3">
    <location>
        <begin position="16"/>
        <end position="104"/>
    </location>
</feature>
<dbReference type="PANTHER" id="PTHR37049">
    <property type="entry name" value="PEPTIDASE S41 FAMILY PROTEIN"/>
    <property type="match status" value="1"/>
</dbReference>
<dbReference type="Pfam" id="PF23658">
    <property type="entry name" value="PDZ_CPAF_rel"/>
    <property type="match status" value="1"/>
</dbReference>
<evidence type="ECO:0000256" key="1">
    <source>
        <dbReference type="SAM" id="MobiDB-lite"/>
    </source>
</evidence>
<organism evidence="4 5">
    <name type="scientific">Zalerion maritima</name>
    <dbReference type="NCBI Taxonomy" id="339359"/>
    <lineage>
        <taxon>Eukaryota</taxon>
        <taxon>Fungi</taxon>
        <taxon>Dikarya</taxon>
        <taxon>Ascomycota</taxon>
        <taxon>Pezizomycotina</taxon>
        <taxon>Sordariomycetes</taxon>
        <taxon>Lulworthiomycetidae</taxon>
        <taxon>Lulworthiales</taxon>
        <taxon>Lulworthiaceae</taxon>
        <taxon>Zalerion</taxon>
    </lineage>
</organism>
<dbReference type="InterPro" id="IPR056186">
    <property type="entry name" value="PDZ_CPAF-rel"/>
</dbReference>
<dbReference type="EMBL" id="JAKWBI020000101">
    <property type="protein sequence ID" value="KAJ2902790.1"/>
    <property type="molecule type" value="Genomic_DNA"/>
</dbReference>
<dbReference type="Pfam" id="PF03572">
    <property type="entry name" value="Peptidase_S41"/>
    <property type="match status" value="1"/>
</dbReference>
<dbReference type="PANTHER" id="PTHR37049:SF4">
    <property type="entry name" value="RHODANESE DOMAIN-CONTAINING PROTEIN"/>
    <property type="match status" value="1"/>
</dbReference>
<protein>
    <recommendedName>
        <fullName evidence="6">Tail specific protease domain-containing protein</fullName>
    </recommendedName>
</protein>
<keyword evidence="5" id="KW-1185">Reference proteome</keyword>
<dbReference type="GO" id="GO:0006508">
    <property type="term" value="P:proteolysis"/>
    <property type="evidence" value="ECO:0007669"/>
    <property type="project" value="InterPro"/>
</dbReference>
<feature type="non-terminal residue" evidence="4">
    <location>
        <position position="1"/>
    </location>
</feature>
<feature type="region of interest" description="Disordered" evidence="1">
    <location>
        <begin position="163"/>
        <end position="196"/>
    </location>
</feature>
<comment type="caution">
    <text evidence="4">The sequence shown here is derived from an EMBL/GenBank/DDBJ whole genome shotgun (WGS) entry which is preliminary data.</text>
</comment>
<feature type="domain" description="Tail specific protease" evidence="2">
    <location>
        <begin position="238"/>
        <end position="446"/>
    </location>
</feature>
<dbReference type="GO" id="GO:0008236">
    <property type="term" value="F:serine-type peptidase activity"/>
    <property type="evidence" value="ECO:0007669"/>
    <property type="project" value="InterPro"/>
</dbReference>
<name>A0AAD5RTH1_9PEZI</name>
<evidence type="ECO:0000313" key="4">
    <source>
        <dbReference type="EMBL" id="KAJ2902790.1"/>
    </source>
</evidence>
<proteinExistence type="predicted"/>
<gene>
    <name evidence="4" type="ORF">MKZ38_000071</name>
</gene>
<dbReference type="SUPFAM" id="SSF52096">
    <property type="entry name" value="ClpP/crotonase"/>
    <property type="match status" value="1"/>
</dbReference>
<dbReference type="InterPro" id="IPR029045">
    <property type="entry name" value="ClpP/crotonase-like_dom_sf"/>
</dbReference>
<dbReference type="Proteomes" id="UP001201980">
    <property type="component" value="Unassembled WGS sequence"/>
</dbReference>
<dbReference type="InterPro" id="IPR052766">
    <property type="entry name" value="S41A_metabolite_peptidase"/>
</dbReference>
<sequence length="623" mass="67942">DAFVLASGCEGCAGWAPSSVWRIDDKPAEAYVEDEVSVHANSQDPDALVNEAYESTARYAKSSARGRLGKFSVRDGHYLVPDSTTLHFANGTRSTKRNLAVLNEGANFNWTAIRSGKDLGELMRRYAAAAAEQFVKDTAVGGSDRAASASAAAAAAGKMKGLFRKRDGGDDEDEDEDEDGDEWSVPDEDELPPITPWDYYPYPYEMHRTGRYMTAYFLNSTSSGGEDEDEDDDLAAETGVVAINGFAPAVGETDAQDLVEYFRALQKYMEEFVARGRKKLVLDLRANGGGSPYLALYTFQMLFGGVEPYTGVHFRATEGLDFIGRNLWSEEYLGEYGNALAGSRILLAGNDANGTAYDGWDDLFGPVIKGEFSKSRQTREVGRAYNDQLQAYIDEIQEAAGEEKGSTTVEDYTDVVPEGYFEPEDVIVLTDGICASACPIFVNFLTYTMGVRTIAIGGRARETPMQSRGGTRGGIVNYYNTWAADINLAKNVTHEDIPKGLPSTEGSPLAIAAFRLNGENMYPPPPDDEDEVLGSPLQFRYEAANCRMFYTAETATNPVKLWKAVMGIAFEGDKKCVKGSTVNQDGSIGDEVPRFTEDVLSTAKWAELPGGIASAKENVKNRK</sequence>
<evidence type="ECO:0008006" key="6">
    <source>
        <dbReference type="Google" id="ProtNLM"/>
    </source>
</evidence>
<feature type="compositionally biased region" description="Acidic residues" evidence="1">
    <location>
        <begin position="169"/>
        <end position="191"/>
    </location>
</feature>
<dbReference type="AlphaFoldDB" id="A0AAD5RTH1"/>
<dbReference type="Gene3D" id="3.90.226.10">
    <property type="entry name" value="2-enoyl-CoA Hydratase, Chain A, domain 1"/>
    <property type="match status" value="1"/>
</dbReference>